<evidence type="ECO:0000313" key="2">
    <source>
        <dbReference type="Proteomes" id="UP000807353"/>
    </source>
</evidence>
<keyword evidence="2" id="KW-1185">Reference proteome</keyword>
<evidence type="ECO:0000313" key="1">
    <source>
        <dbReference type="EMBL" id="KAF9456831.1"/>
    </source>
</evidence>
<name>A0A9P6C913_9AGAR</name>
<accession>A0A9P6C913</accession>
<sequence length="148" mass="17493">MSVRNWDGSWLVNFSHHLRPIYLFLWWPPLCSEALSALPRNTFTDRAFPFWKIIRCSPQTRFGLHSQFSFKLCPDRRFKLMAYNVNGECLQSCNSPWWLVSAFIYSGTIHIIRYTCLTDIISSHESHLGLLFFILFFDVLFNIMSTDE</sequence>
<proteinExistence type="predicted"/>
<reference evidence="1" key="1">
    <citation type="submission" date="2020-11" db="EMBL/GenBank/DDBJ databases">
        <authorList>
            <consortium name="DOE Joint Genome Institute"/>
            <person name="Ahrendt S."/>
            <person name="Riley R."/>
            <person name="Andreopoulos W."/>
            <person name="Labutti K."/>
            <person name="Pangilinan J."/>
            <person name="Ruiz-Duenas F.J."/>
            <person name="Barrasa J.M."/>
            <person name="Sanchez-Garcia M."/>
            <person name="Camarero S."/>
            <person name="Miyauchi S."/>
            <person name="Serrano A."/>
            <person name="Linde D."/>
            <person name="Babiker R."/>
            <person name="Drula E."/>
            <person name="Ayuso-Fernandez I."/>
            <person name="Pacheco R."/>
            <person name="Padilla G."/>
            <person name="Ferreira P."/>
            <person name="Barriuso J."/>
            <person name="Kellner H."/>
            <person name="Castanera R."/>
            <person name="Alfaro M."/>
            <person name="Ramirez L."/>
            <person name="Pisabarro A.G."/>
            <person name="Kuo A."/>
            <person name="Tritt A."/>
            <person name="Lipzen A."/>
            <person name="He G."/>
            <person name="Yan M."/>
            <person name="Ng V."/>
            <person name="Cullen D."/>
            <person name="Martin F."/>
            <person name="Rosso M.-N."/>
            <person name="Henrissat B."/>
            <person name="Hibbett D."/>
            <person name="Martinez A.T."/>
            <person name="Grigoriev I.V."/>
        </authorList>
    </citation>
    <scope>NUCLEOTIDE SEQUENCE</scope>
    <source>
        <strain evidence="1">CBS 247.69</strain>
    </source>
</reference>
<gene>
    <name evidence="1" type="ORF">BDZ94DRAFT_313799</name>
</gene>
<dbReference type="AlphaFoldDB" id="A0A9P6C913"/>
<dbReference type="Proteomes" id="UP000807353">
    <property type="component" value="Unassembled WGS sequence"/>
</dbReference>
<comment type="caution">
    <text evidence="1">The sequence shown here is derived from an EMBL/GenBank/DDBJ whole genome shotgun (WGS) entry which is preliminary data.</text>
</comment>
<protein>
    <submittedName>
        <fullName evidence="1">Uncharacterized protein</fullName>
    </submittedName>
</protein>
<organism evidence="1 2">
    <name type="scientific">Collybia nuda</name>
    <dbReference type="NCBI Taxonomy" id="64659"/>
    <lineage>
        <taxon>Eukaryota</taxon>
        <taxon>Fungi</taxon>
        <taxon>Dikarya</taxon>
        <taxon>Basidiomycota</taxon>
        <taxon>Agaricomycotina</taxon>
        <taxon>Agaricomycetes</taxon>
        <taxon>Agaricomycetidae</taxon>
        <taxon>Agaricales</taxon>
        <taxon>Tricholomatineae</taxon>
        <taxon>Clitocybaceae</taxon>
        <taxon>Collybia</taxon>
    </lineage>
</organism>
<dbReference type="EMBL" id="MU150401">
    <property type="protein sequence ID" value="KAF9456831.1"/>
    <property type="molecule type" value="Genomic_DNA"/>
</dbReference>